<evidence type="ECO:0000256" key="1">
    <source>
        <dbReference type="ARBA" id="ARBA00023125"/>
    </source>
</evidence>
<dbReference type="GO" id="GO:0003677">
    <property type="term" value="F:DNA binding"/>
    <property type="evidence" value="ECO:0007669"/>
    <property type="project" value="UniProtKB-KW"/>
</dbReference>
<comment type="caution">
    <text evidence="3">The sequence shown here is derived from an EMBL/GenBank/DDBJ whole genome shotgun (WGS) entry which is preliminary data.</text>
</comment>
<dbReference type="Pfam" id="PF03221">
    <property type="entry name" value="HTH_Tnp_Tc5"/>
    <property type="match status" value="1"/>
</dbReference>
<proteinExistence type="predicted"/>
<dbReference type="InterPro" id="IPR050863">
    <property type="entry name" value="CenT-Element_Derived"/>
</dbReference>
<keyword evidence="4" id="KW-1185">Reference proteome</keyword>
<sequence>MSSGNTSSGKRRFTIEDKRRILELYDQLPRMSQRKAAKKLNVAPTMLWTLIHNRSCVLKGEKINREKNRWVGYGRSPRLEANIWKWIDQMSLEGTPITDLMVHRKSMEIAARMGITSFRPSPRWYSGFKKREAIVRERYRVYPEVDLDHQPDEAGSHDVIAPCSVSPPPLVEPPEEPSVDGTLEERVLDTTETKHLSVENSPTIFVSHVNGNMQTVTVPSLNQMQEAMKTLATGLLYRGFCDFNLLHRFQKEVANVVKRSMAQGCQDGFVA</sequence>
<dbReference type="SMART" id="SM00674">
    <property type="entry name" value="CENPB"/>
    <property type="match status" value="1"/>
</dbReference>
<dbReference type="GO" id="GO:0005634">
    <property type="term" value="C:nucleus"/>
    <property type="evidence" value="ECO:0007669"/>
    <property type="project" value="TreeGrafter"/>
</dbReference>
<dbReference type="AlphaFoldDB" id="A0A8T0A8C0"/>
<dbReference type="SUPFAM" id="SSF46689">
    <property type="entry name" value="Homeodomain-like"/>
    <property type="match status" value="1"/>
</dbReference>
<evidence type="ECO:0000313" key="4">
    <source>
        <dbReference type="Proteomes" id="UP000606274"/>
    </source>
</evidence>
<dbReference type="Gene3D" id="1.10.10.60">
    <property type="entry name" value="Homeodomain-like"/>
    <property type="match status" value="2"/>
</dbReference>
<dbReference type="PANTHER" id="PTHR19303:SF73">
    <property type="entry name" value="PROTEIN PDC2"/>
    <property type="match status" value="1"/>
</dbReference>
<reference evidence="3" key="1">
    <citation type="submission" date="2020-08" db="EMBL/GenBank/DDBJ databases">
        <title>Chromosome-level assembly of Southern catfish (Silurus meridionalis) provides insights into visual adaptation to the nocturnal and benthic lifestyles.</title>
        <authorList>
            <person name="Zhang Y."/>
            <person name="Wang D."/>
            <person name="Peng Z."/>
        </authorList>
    </citation>
    <scope>NUCLEOTIDE SEQUENCE</scope>
    <source>
        <strain evidence="3">SWU-2019-XX</strain>
        <tissue evidence="3">Muscle</tissue>
    </source>
</reference>
<protein>
    <recommendedName>
        <fullName evidence="2">HTH CENPB-type domain-containing protein</fullName>
    </recommendedName>
</protein>
<gene>
    <name evidence="3" type="ORF">HF521_014633</name>
</gene>
<keyword evidence="1" id="KW-0238">DNA-binding</keyword>
<dbReference type="PROSITE" id="PS51253">
    <property type="entry name" value="HTH_CENPB"/>
    <property type="match status" value="1"/>
</dbReference>
<name>A0A8T0A8C0_SILME</name>
<accession>A0A8T0A8C0</accession>
<dbReference type="PANTHER" id="PTHR19303">
    <property type="entry name" value="TRANSPOSON"/>
    <property type="match status" value="1"/>
</dbReference>
<evidence type="ECO:0000313" key="3">
    <source>
        <dbReference type="EMBL" id="KAF7687405.1"/>
    </source>
</evidence>
<dbReference type="InterPro" id="IPR009057">
    <property type="entry name" value="Homeodomain-like_sf"/>
</dbReference>
<feature type="domain" description="HTH CENPB-type" evidence="2">
    <location>
        <begin position="67"/>
        <end position="138"/>
    </location>
</feature>
<dbReference type="InterPro" id="IPR006600">
    <property type="entry name" value="HTH_CenpB_DNA-bd_dom"/>
</dbReference>
<dbReference type="EMBL" id="JABFDY010000027">
    <property type="protein sequence ID" value="KAF7687405.1"/>
    <property type="molecule type" value="Genomic_DNA"/>
</dbReference>
<dbReference type="OrthoDB" id="125347at2759"/>
<organism evidence="3 4">
    <name type="scientific">Silurus meridionalis</name>
    <name type="common">Southern catfish</name>
    <name type="synonym">Silurus soldatovi meridionalis</name>
    <dbReference type="NCBI Taxonomy" id="175797"/>
    <lineage>
        <taxon>Eukaryota</taxon>
        <taxon>Metazoa</taxon>
        <taxon>Chordata</taxon>
        <taxon>Craniata</taxon>
        <taxon>Vertebrata</taxon>
        <taxon>Euteleostomi</taxon>
        <taxon>Actinopterygii</taxon>
        <taxon>Neopterygii</taxon>
        <taxon>Teleostei</taxon>
        <taxon>Ostariophysi</taxon>
        <taxon>Siluriformes</taxon>
        <taxon>Siluridae</taxon>
        <taxon>Silurus</taxon>
    </lineage>
</organism>
<evidence type="ECO:0000259" key="2">
    <source>
        <dbReference type="PROSITE" id="PS51253"/>
    </source>
</evidence>
<dbReference type="Proteomes" id="UP000606274">
    <property type="component" value="Unassembled WGS sequence"/>
</dbReference>